<accession>A0A5B7GJ58</accession>
<name>A0A5B7GJ58_PORTR</name>
<organism evidence="1 2">
    <name type="scientific">Portunus trituberculatus</name>
    <name type="common">Swimming crab</name>
    <name type="synonym">Neptunus trituberculatus</name>
    <dbReference type="NCBI Taxonomy" id="210409"/>
    <lineage>
        <taxon>Eukaryota</taxon>
        <taxon>Metazoa</taxon>
        <taxon>Ecdysozoa</taxon>
        <taxon>Arthropoda</taxon>
        <taxon>Crustacea</taxon>
        <taxon>Multicrustacea</taxon>
        <taxon>Malacostraca</taxon>
        <taxon>Eumalacostraca</taxon>
        <taxon>Eucarida</taxon>
        <taxon>Decapoda</taxon>
        <taxon>Pleocyemata</taxon>
        <taxon>Brachyura</taxon>
        <taxon>Eubrachyura</taxon>
        <taxon>Portunoidea</taxon>
        <taxon>Portunidae</taxon>
        <taxon>Portuninae</taxon>
        <taxon>Portunus</taxon>
    </lineage>
</organism>
<dbReference type="EMBL" id="VSRR010017214">
    <property type="protein sequence ID" value="MPC60131.1"/>
    <property type="molecule type" value="Genomic_DNA"/>
</dbReference>
<dbReference type="Proteomes" id="UP000324222">
    <property type="component" value="Unassembled WGS sequence"/>
</dbReference>
<evidence type="ECO:0000313" key="1">
    <source>
        <dbReference type="EMBL" id="MPC60131.1"/>
    </source>
</evidence>
<comment type="caution">
    <text evidence="1">The sequence shown here is derived from an EMBL/GenBank/DDBJ whole genome shotgun (WGS) entry which is preliminary data.</text>
</comment>
<proteinExistence type="predicted"/>
<protein>
    <submittedName>
        <fullName evidence="1">Uncharacterized protein</fullName>
    </submittedName>
</protein>
<dbReference type="AlphaFoldDB" id="A0A5B7GJ58"/>
<sequence length="148" mass="16466">MSFHNNDAGFHDVNDAISRHNIEVHLPTQVLERTLSASKGPPRSLGESRVKLPPFCAAIEVHLPTPVLGRTLSPRKGSPQIVEYEESDAVPLLRLTRVAMRNDPPHTISQTLSVSPFHPVKNHWYCQCLVHGTQRALVHGELFNTVSL</sequence>
<evidence type="ECO:0000313" key="2">
    <source>
        <dbReference type="Proteomes" id="UP000324222"/>
    </source>
</evidence>
<keyword evidence="2" id="KW-1185">Reference proteome</keyword>
<gene>
    <name evidence="1" type="ORF">E2C01_054168</name>
</gene>
<reference evidence="1 2" key="1">
    <citation type="submission" date="2019-05" db="EMBL/GenBank/DDBJ databases">
        <title>Another draft genome of Portunus trituberculatus and its Hox gene families provides insights of decapod evolution.</title>
        <authorList>
            <person name="Jeong J.-H."/>
            <person name="Song I."/>
            <person name="Kim S."/>
            <person name="Choi T."/>
            <person name="Kim D."/>
            <person name="Ryu S."/>
            <person name="Kim W."/>
        </authorList>
    </citation>
    <scope>NUCLEOTIDE SEQUENCE [LARGE SCALE GENOMIC DNA]</scope>
    <source>
        <tissue evidence="1">Muscle</tissue>
    </source>
</reference>